<feature type="transmembrane region" description="Helical" evidence="1">
    <location>
        <begin position="168"/>
        <end position="186"/>
    </location>
</feature>
<feature type="transmembrane region" description="Helical" evidence="1">
    <location>
        <begin position="309"/>
        <end position="335"/>
    </location>
</feature>
<feature type="non-terminal residue" evidence="2">
    <location>
        <position position="348"/>
    </location>
</feature>
<feature type="transmembrane region" description="Helical" evidence="1">
    <location>
        <begin position="224"/>
        <end position="247"/>
    </location>
</feature>
<organism evidence="2 3">
    <name type="scientific">Athelia psychrophila</name>
    <dbReference type="NCBI Taxonomy" id="1759441"/>
    <lineage>
        <taxon>Eukaryota</taxon>
        <taxon>Fungi</taxon>
        <taxon>Dikarya</taxon>
        <taxon>Basidiomycota</taxon>
        <taxon>Agaricomycotina</taxon>
        <taxon>Agaricomycetes</taxon>
        <taxon>Agaricomycetidae</taxon>
        <taxon>Atheliales</taxon>
        <taxon>Atheliaceae</taxon>
        <taxon>Athelia</taxon>
    </lineage>
</organism>
<feature type="transmembrane region" description="Helical" evidence="1">
    <location>
        <begin position="282"/>
        <end position="303"/>
    </location>
</feature>
<dbReference type="EMBL" id="KV417531">
    <property type="protein sequence ID" value="KZP23678.1"/>
    <property type="molecule type" value="Genomic_DNA"/>
</dbReference>
<reference evidence="2 3" key="1">
    <citation type="journal article" date="2016" name="Mol. Biol. Evol.">
        <title>Comparative Genomics of Early-Diverging Mushroom-Forming Fungi Provides Insights into the Origins of Lignocellulose Decay Capabilities.</title>
        <authorList>
            <person name="Nagy L.G."/>
            <person name="Riley R."/>
            <person name="Tritt A."/>
            <person name="Adam C."/>
            <person name="Daum C."/>
            <person name="Floudas D."/>
            <person name="Sun H."/>
            <person name="Yadav J.S."/>
            <person name="Pangilinan J."/>
            <person name="Larsson K.H."/>
            <person name="Matsuura K."/>
            <person name="Barry K."/>
            <person name="Labutti K."/>
            <person name="Kuo R."/>
            <person name="Ohm R.A."/>
            <person name="Bhattacharya S.S."/>
            <person name="Shirouzu T."/>
            <person name="Yoshinaga Y."/>
            <person name="Martin F.M."/>
            <person name="Grigoriev I.V."/>
            <person name="Hibbett D.S."/>
        </authorList>
    </citation>
    <scope>NUCLEOTIDE SEQUENCE [LARGE SCALE GENOMIC DNA]</scope>
    <source>
        <strain evidence="2 3">CBS 109695</strain>
    </source>
</reference>
<keyword evidence="1" id="KW-0812">Transmembrane</keyword>
<dbReference type="Proteomes" id="UP000076532">
    <property type="component" value="Unassembled WGS sequence"/>
</dbReference>
<evidence type="ECO:0000313" key="2">
    <source>
        <dbReference type="EMBL" id="KZP23678.1"/>
    </source>
</evidence>
<keyword evidence="3" id="KW-1185">Reference proteome</keyword>
<feature type="transmembrane region" description="Helical" evidence="1">
    <location>
        <begin position="127"/>
        <end position="148"/>
    </location>
</feature>
<dbReference type="OrthoDB" id="72269at2759"/>
<dbReference type="STRING" id="436010.A0A166M657"/>
<feature type="transmembrane region" description="Helical" evidence="1">
    <location>
        <begin position="15"/>
        <end position="36"/>
    </location>
</feature>
<accession>A0A166M657</accession>
<keyword evidence="1" id="KW-1133">Transmembrane helix</keyword>
<name>A0A166M657_9AGAM</name>
<evidence type="ECO:0000313" key="3">
    <source>
        <dbReference type="Proteomes" id="UP000076532"/>
    </source>
</evidence>
<dbReference type="AlphaFoldDB" id="A0A166M657"/>
<feature type="transmembrane region" description="Helical" evidence="1">
    <location>
        <begin position="192"/>
        <end position="212"/>
    </location>
</feature>
<sequence length="348" mass="38278">MSGKASNVLAIGNRILPLLVFPAITYQAWHIMFGYGQQAGTFAKLATKCTPSTPYTLAYTGIQSIDAALCPLVAFFDTMLEPQHSMPFNVELLTAALAIVPYLEAARSGRNILLELHWVMGIIYQKMTGAVIFPLYWMLFVVTGAASLHRTPRSATAGSIDQRHAESAAFTLLVAYILPSIAMLFARSPYTIAFWQAFPLWMFLAQRLYLAVRPACPRSGAKTVNAIYLSLFALSAVPHVYLLTPIVFKSYDVLVAIGTLFMPSLTPLDPKSTTFDHGVQDFIQWDGVLMLVSTFFATAWIAGPSIKRLGVLACWLTCSMALYGPGAAIAGVFWWRESLIRKESGRES</sequence>
<gene>
    <name evidence="2" type="ORF">FIBSPDRAFT_785851</name>
</gene>
<keyword evidence="1" id="KW-0472">Membrane</keyword>
<evidence type="ECO:0000256" key="1">
    <source>
        <dbReference type="SAM" id="Phobius"/>
    </source>
</evidence>
<protein>
    <submittedName>
        <fullName evidence="2">Uncharacterized protein</fullName>
    </submittedName>
</protein>
<proteinExistence type="predicted"/>